<sequence>MTTATPLPAFPFQTTATGGSATVVVLALGALLLATVLSLVVALRLYRGYRAGGNRDMLVLLIGLVMLTTAPILLRLVLTNVTETATITREIVASASQLLGLLVILEVIYVRR</sequence>
<dbReference type="GeneID" id="8384916"/>
<reference evidence="2 3" key="1">
    <citation type="journal article" date="2009" name="Stand. Genomic Sci.">
        <title>Complete genome sequence of Halorhabdus utahensis type strain (AX-2).</title>
        <authorList>
            <person name="Anderson I."/>
            <person name="Tindall B.J."/>
            <person name="Pomrenke H."/>
            <person name="Goker M."/>
            <person name="Lapidus A."/>
            <person name="Nolan M."/>
            <person name="Copeland A."/>
            <person name="Glavina Del Rio T."/>
            <person name="Chen F."/>
            <person name="Tice H."/>
            <person name="Cheng J.F."/>
            <person name="Lucas S."/>
            <person name="Chertkov O."/>
            <person name="Bruce D."/>
            <person name="Brettin T."/>
            <person name="Detter J.C."/>
            <person name="Han C."/>
            <person name="Goodwin L."/>
            <person name="Land M."/>
            <person name="Hauser L."/>
            <person name="Chang Y.J."/>
            <person name="Jeffries C.D."/>
            <person name="Pitluck S."/>
            <person name="Pati A."/>
            <person name="Mavromatis K."/>
            <person name="Ivanova N."/>
            <person name="Ovchinnikova G."/>
            <person name="Chen A."/>
            <person name="Palaniappan K."/>
            <person name="Chain P."/>
            <person name="Rohde M."/>
            <person name="Bristow J."/>
            <person name="Eisen J.A."/>
            <person name="Markowitz V."/>
            <person name="Hugenholtz P."/>
            <person name="Kyrpides N.C."/>
            <person name="Klenk H.P."/>
        </authorList>
    </citation>
    <scope>NUCLEOTIDE SEQUENCE [LARGE SCALE GENOMIC DNA]</scope>
    <source>
        <strain evidence="3">DSM 12940 / JCM 11049 / AX-2</strain>
    </source>
</reference>
<feature type="transmembrane region" description="Helical" evidence="1">
    <location>
        <begin position="58"/>
        <end position="79"/>
    </location>
</feature>
<evidence type="ECO:0000256" key="1">
    <source>
        <dbReference type="SAM" id="Phobius"/>
    </source>
</evidence>
<dbReference type="HOGENOM" id="CLU_159082_1_0_2"/>
<proteinExistence type="predicted"/>
<name>C7NPL8_HALUD</name>
<dbReference type="RefSeq" id="WP_015790335.1">
    <property type="nucleotide sequence ID" value="NC_013158.1"/>
</dbReference>
<organism evidence="2 3">
    <name type="scientific">Halorhabdus utahensis (strain DSM 12940 / JCM 11049 / AX-2)</name>
    <dbReference type="NCBI Taxonomy" id="519442"/>
    <lineage>
        <taxon>Archaea</taxon>
        <taxon>Methanobacteriati</taxon>
        <taxon>Methanobacteriota</taxon>
        <taxon>Stenosarchaea group</taxon>
        <taxon>Halobacteria</taxon>
        <taxon>Halobacteriales</taxon>
        <taxon>Haloarculaceae</taxon>
        <taxon>Halorhabdus</taxon>
    </lineage>
</organism>
<feature type="transmembrane region" description="Helical" evidence="1">
    <location>
        <begin position="20"/>
        <end position="46"/>
    </location>
</feature>
<dbReference type="eggNOG" id="arCOG09136">
    <property type="taxonomic scope" value="Archaea"/>
</dbReference>
<protein>
    <submittedName>
        <fullName evidence="2">Uncharacterized protein</fullName>
    </submittedName>
</protein>
<evidence type="ECO:0000313" key="2">
    <source>
        <dbReference type="EMBL" id="ACV12773.1"/>
    </source>
</evidence>
<gene>
    <name evidence="2" type="ordered locus">Huta_2611</name>
</gene>
<keyword evidence="1" id="KW-1133">Transmembrane helix</keyword>
<dbReference type="Proteomes" id="UP000002071">
    <property type="component" value="Chromosome"/>
</dbReference>
<dbReference type="STRING" id="519442.Huta_2611"/>
<dbReference type="EMBL" id="CP001687">
    <property type="protein sequence ID" value="ACV12773.1"/>
    <property type="molecule type" value="Genomic_DNA"/>
</dbReference>
<keyword evidence="1" id="KW-0812">Transmembrane</keyword>
<keyword evidence="1" id="KW-0472">Membrane</keyword>
<dbReference type="AlphaFoldDB" id="C7NPL8"/>
<evidence type="ECO:0000313" key="3">
    <source>
        <dbReference type="Proteomes" id="UP000002071"/>
    </source>
</evidence>
<feature type="transmembrane region" description="Helical" evidence="1">
    <location>
        <begin position="91"/>
        <end position="110"/>
    </location>
</feature>
<keyword evidence="3" id="KW-1185">Reference proteome</keyword>
<dbReference type="KEGG" id="hut:Huta_2611"/>
<accession>C7NPL8</accession>